<name>A0A8S9TXC4_PHYIN</name>
<dbReference type="AlphaFoldDB" id="A0A8S9TXC4"/>
<evidence type="ECO:0000313" key="2">
    <source>
        <dbReference type="Proteomes" id="UP000704712"/>
    </source>
</evidence>
<accession>A0A8S9TXC4</accession>
<organism evidence="1 2">
    <name type="scientific">Phytophthora infestans</name>
    <name type="common">Potato late blight agent</name>
    <name type="synonym">Botrytis infestans</name>
    <dbReference type="NCBI Taxonomy" id="4787"/>
    <lineage>
        <taxon>Eukaryota</taxon>
        <taxon>Sar</taxon>
        <taxon>Stramenopiles</taxon>
        <taxon>Oomycota</taxon>
        <taxon>Peronosporomycetes</taxon>
        <taxon>Peronosporales</taxon>
        <taxon>Peronosporaceae</taxon>
        <taxon>Phytophthora</taxon>
    </lineage>
</organism>
<evidence type="ECO:0000313" key="1">
    <source>
        <dbReference type="EMBL" id="KAF4133100.1"/>
    </source>
</evidence>
<feature type="non-terminal residue" evidence="1">
    <location>
        <position position="64"/>
    </location>
</feature>
<protein>
    <submittedName>
        <fullName evidence="1">Uncharacterized protein</fullName>
    </submittedName>
</protein>
<sequence>ARQEMQNSHGRQITDATHLQRVTMGTATYMADLGFAFVSVDPTMRPSDGEALFKLQIILSKKMV</sequence>
<comment type="caution">
    <text evidence="1">The sequence shown here is derived from an EMBL/GenBank/DDBJ whole genome shotgun (WGS) entry which is preliminary data.</text>
</comment>
<proteinExistence type="predicted"/>
<dbReference type="Proteomes" id="UP000704712">
    <property type="component" value="Unassembled WGS sequence"/>
</dbReference>
<dbReference type="EMBL" id="JAACNO010002462">
    <property type="protein sequence ID" value="KAF4133100.1"/>
    <property type="molecule type" value="Genomic_DNA"/>
</dbReference>
<reference evidence="1" key="1">
    <citation type="submission" date="2020-03" db="EMBL/GenBank/DDBJ databases">
        <title>Hybrid Assembly of Korean Phytophthora infestans isolates.</title>
        <authorList>
            <person name="Prokchorchik M."/>
            <person name="Lee Y."/>
            <person name="Seo J."/>
            <person name="Cho J.-H."/>
            <person name="Park Y.-E."/>
            <person name="Jang D.-C."/>
            <person name="Im J.-S."/>
            <person name="Choi J.-G."/>
            <person name="Park H.-J."/>
            <person name="Lee G.-B."/>
            <person name="Lee Y.-G."/>
            <person name="Hong S.-Y."/>
            <person name="Cho K."/>
            <person name="Sohn K.H."/>
        </authorList>
    </citation>
    <scope>NUCLEOTIDE SEQUENCE</scope>
    <source>
        <strain evidence="1">KR_2_A2</strain>
    </source>
</reference>
<gene>
    <name evidence="1" type="ORF">GN958_ATG17711</name>
</gene>